<evidence type="ECO:0000256" key="1">
    <source>
        <dbReference type="SAM" id="MobiDB-lite"/>
    </source>
</evidence>
<dbReference type="EMBL" id="MH460461">
    <property type="protein sequence ID" value="AXG66782.1"/>
    <property type="molecule type" value="Genomic_DNA"/>
</dbReference>
<evidence type="ECO:0000313" key="3">
    <source>
        <dbReference type="Proteomes" id="UP000263326"/>
    </source>
</evidence>
<dbReference type="Proteomes" id="UP000263326">
    <property type="component" value="Segment"/>
</dbReference>
<gene>
    <name evidence="2" type="ORF">JA29_056</name>
</gene>
<proteinExistence type="predicted"/>
<feature type="region of interest" description="Disordered" evidence="1">
    <location>
        <begin position="253"/>
        <end position="277"/>
    </location>
</feature>
<reference evidence="2 3" key="1">
    <citation type="journal article" date="2018" name="Front. Microbiol.">
        <title>Jumbo Bacteriophages Are Represented Within an Increasing Diversity of Environmental Viruses Infecting the Emerging Phytopathogen, Dickeya solani.</title>
        <authorList>
            <person name="Day A.W."/>
            <person name="Ahn J."/>
            <person name="Salmond G.P.C."/>
        </authorList>
    </citation>
    <scope>NUCLEOTIDE SEQUENCE [LARGE SCALE GENOMIC DNA]</scope>
</reference>
<organism evidence="2 3">
    <name type="scientific">Dickeya phage vB_DsoM_JA29</name>
    <dbReference type="NCBI Taxonomy" id="2283031"/>
    <lineage>
        <taxon>Viruses</taxon>
        <taxon>Duplodnaviria</taxon>
        <taxon>Heunggongvirae</taxon>
        <taxon>Uroviricota</taxon>
        <taxon>Caudoviricetes</taxon>
        <taxon>Salmondvirus</taxon>
        <taxon>Salmondvirus JA29</taxon>
    </lineage>
</organism>
<evidence type="ECO:0000313" key="2">
    <source>
        <dbReference type="EMBL" id="AXG66782.1"/>
    </source>
</evidence>
<accession>A0A384ZX11</accession>
<name>A0A384ZX11_9CAUD</name>
<keyword evidence="3" id="KW-1185">Reference proteome</keyword>
<protein>
    <submittedName>
        <fullName evidence="2">Uncharacterized protein</fullName>
    </submittedName>
</protein>
<feature type="compositionally biased region" description="Basic residues" evidence="1">
    <location>
        <begin position="254"/>
        <end position="277"/>
    </location>
</feature>
<sequence length="277" mass="31899">MDSQNNEIKMSVGTMTGMKLNCSRLPPDLWNSVLREQQRLSRLLDMNRSPYRVIFSALPWSWNFPSHEQAEGRLNRGMSPFVPLPDCEHDPFFQVFDTHAKELCSAMGLDHKLLEEFTETTDRNMLKTMGVDPEVLAEHCIHRSKVKVGNDDRLYSLARRPGKATLAMQHRSDTRTITASLLYSGLDPDKILIIDPKIEPQQSWSKELEEFPRTFEGTFTVENKEDLKNFIESLAPKLTIPHYAAKPEINLSPRSKRKSLIRASRKLNKHARKNGRK</sequence>